<feature type="transmembrane region" description="Helical" evidence="7">
    <location>
        <begin position="165"/>
        <end position="183"/>
    </location>
</feature>
<evidence type="ECO:0000256" key="5">
    <source>
        <dbReference type="ARBA" id="ARBA00022989"/>
    </source>
</evidence>
<dbReference type="PANTHER" id="PTHR43394:SF1">
    <property type="entry name" value="ATP-BINDING CASSETTE SUB-FAMILY B MEMBER 10, MITOCHONDRIAL"/>
    <property type="match status" value="1"/>
</dbReference>
<dbReference type="InterPro" id="IPR003593">
    <property type="entry name" value="AAA+_ATPase"/>
</dbReference>
<proteinExistence type="predicted"/>
<dbReference type="GO" id="GO:0005524">
    <property type="term" value="F:ATP binding"/>
    <property type="evidence" value="ECO:0007669"/>
    <property type="project" value="UniProtKB-KW"/>
</dbReference>
<dbReference type="RefSeq" id="WP_205157497.1">
    <property type="nucleotide sequence ID" value="NZ_JAFEUM010000002.1"/>
</dbReference>
<evidence type="ECO:0000256" key="1">
    <source>
        <dbReference type="ARBA" id="ARBA00004651"/>
    </source>
</evidence>
<dbReference type="Gene3D" id="1.20.1560.10">
    <property type="entry name" value="ABC transporter type 1, transmembrane domain"/>
    <property type="match status" value="1"/>
</dbReference>
<feature type="domain" description="ABC transporter" evidence="8">
    <location>
        <begin position="343"/>
        <end position="574"/>
    </location>
</feature>
<feature type="transmembrane region" description="Helical" evidence="7">
    <location>
        <begin position="279"/>
        <end position="304"/>
    </location>
</feature>
<reference evidence="10 11" key="1">
    <citation type="submission" date="2021-02" db="EMBL/GenBank/DDBJ databases">
        <authorList>
            <person name="Park J.-S."/>
        </authorList>
    </citation>
    <scope>NUCLEOTIDE SEQUENCE [LARGE SCALE GENOMIC DNA]</scope>
    <source>
        <strain evidence="10 11">188UL20-2</strain>
    </source>
</reference>
<dbReference type="Proteomes" id="UP000809621">
    <property type="component" value="Unassembled WGS sequence"/>
</dbReference>
<protein>
    <submittedName>
        <fullName evidence="10">Cysteine/glutathione ABC transporter ATP-binding protein/permease CydC</fullName>
    </submittedName>
</protein>
<evidence type="ECO:0000256" key="3">
    <source>
        <dbReference type="ARBA" id="ARBA00022741"/>
    </source>
</evidence>
<dbReference type="CDD" id="cd18585">
    <property type="entry name" value="ABC_6TM_CydC"/>
    <property type="match status" value="1"/>
</dbReference>
<name>A0ABS2HJ46_9VIBR</name>
<dbReference type="InterPro" id="IPR036640">
    <property type="entry name" value="ABC1_TM_sf"/>
</dbReference>
<evidence type="ECO:0000259" key="8">
    <source>
        <dbReference type="PROSITE" id="PS50893"/>
    </source>
</evidence>
<accession>A0ABS2HJ46</accession>
<comment type="caution">
    <text evidence="10">The sequence shown here is derived from an EMBL/GenBank/DDBJ whole genome shotgun (WGS) entry which is preliminary data.</text>
</comment>
<dbReference type="InterPro" id="IPR017871">
    <property type="entry name" value="ABC_transporter-like_CS"/>
</dbReference>
<dbReference type="EMBL" id="JAFEUM010000002">
    <property type="protein sequence ID" value="MBM7035877.1"/>
    <property type="molecule type" value="Genomic_DNA"/>
</dbReference>
<dbReference type="PANTHER" id="PTHR43394">
    <property type="entry name" value="ATP-DEPENDENT PERMEASE MDL1, MITOCHONDRIAL"/>
    <property type="match status" value="1"/>
</dbReference>
<dbReference type="SMART" id="SM00382">
    <property type="entry name" value="AAA"/>
    <property type="match status" value="1"/>
</dbReference>
<sequence length="575" mass="63690">MGDLKPYFQLYKKHWFHLTIGSLIGLLTLLASVGLLTVSGWFLSASAVAGLTIARQTFNYMLPGAAVRGLAISRTAGRWGERVITHDATFKLLTDLRVRFFKRMIPLFPRKNATLRDADLLNRITADVEAMDHIYLRLVSPIAQSLIGIVLLSLIVAWFDTASGLWLGTTLIAVMVIWPPLFYKLGKHNGEQLTLTKATLRTTLIDYISAHSELLIYGGENKRYKQFIQQQSKLIEHQFYHARISALASSLLMLVNGVTLLGILYLGLNGYHGEPATPITALIVFAALSSMELLIPIAGAFQFLGQTLTSAKRLNQITEASPEVTFLDDGAQAQPLSSQSLDVQIDNVSFQYSERPVLQQIDLTLPAGSKTALLGKTGCGKSTLAQLLTRSWDCDSGEIVFNGVSLRQIPEDVLRASTSVVSQRVDILNDSLRNNLTIANNKADDEQLADALHKVELSHLLDDTGLEQWLGDGGRQLSGGEKRRIGLARMLLHTGKLVILDEATEGLDKTTEKKMLDLITEHCKNKTALFITHRLSNLHTMDTIVMMESGRIVEQGDFRFLLKQNGRFKRLTEAL</sequence>
<keyword evidence="4 10" id="KW-0067">ATP-binding</keyword>
<comment type="subcellular location">
    <subcellularLocation>
        <location evidence="1">Cell membrane</location>
        <topology evidence="1">Multi-pass membrane protein</topology>
    </subcellularLocation>
</comment>
<evidence type="ECO:0000256" key="4">
    <source>
        <dbReference type="ARBA" id="ARBA00022840"/>
    </source>
</evidence>
<dbReference type="NCBIfam" id="TIGR02868">
    <property type="entry name" value="CydC"/>
    <property type="match status" value="1"/>
</dbReference>
<keyword evidence="3" id="KW-0547">Nucleotide-binding</keyword>
<dbReference type="InterPro" id="IPR027417">
    <property type="entry name" value="P-loop_NTPase"/>
</dbReference>
<evidence type="ECO:0000259" key="9">
    <source>
        <dbReference type="PROSITE" id="PS50929"/>
    </source>
</evidence>
<keyword evidence="6 7" id="KW-0472">Membrane</keyword>
<feature type="domain" description="ABC transmembrane type-1" evidence="9">
    <location>
        <begin position="24"/>
        <end position="309"/>
    </location>
</feature>
<dbReference type="Pfam" id="PF00664">
    <property type="entry name" value="ABC_membrane"/>
    <property type="match status" value="1"/>
</dbReference>
<gene>
    <name evidence="10" type="primary">cydC</name>
    <name evidence="10" type="ORF">JQC93_05600</name>
</gene>
<dbReference type="InterPro" id="IPR011527">
    <property type="entry name" value="ABC1_TM_dom"/>
</dbReference>
<evidence type="ECO:0000313" key="11">
    <source>
        <dbReference type="Proteomes" id="UP000809621"/>
    </source>
</evidence>
<keyword evidence="2 7" id="KW-0812">Transmembrane</keyword>
<feature type="transmembrane region" description="Helical" evidence="7">
    <location>
        <begin position="244"/>
        <end position="267"/>
    </location>
</feature>
<evidence type="ECO:0000256" key="7">
    <source>
        <dbReference type="SAM" id="Phobius"/>
    </source>
</evidence>
<dbReference type="InterPro" id="IPR014223">
    <property type="entry name" value="ABC_CydC/D"/>
</dbReference>
<dbReference type="InterPro" id="IPR039421">
    <property type="entry name" value="Type_1_exporter"/>
</dbReference>
<dbReference type="Gene3D" id="3.40.50.300">
    <property type="entry name" value="P-loop containing nucleotide triphosphate hydrolases"/>
    <property type="match status" value="1"/>
</dbReference>
<dbReference type="InterPro" id="IPR003439">
    <property type="entry name" value="ABC_transporter-like_ATP-bd"/>
</dbReference>
<keyword evidence="11" id="KW-1185">Reference proteome</keyword>
<dbReference type="PROSITE" id="PS00211">
    <property type="entry name" value="ABC_TRANSPORTER_1"/>
    <property type="match status" value="1"/>
</dbReference>
<dbReference type="SUPFAM" id="SSF90123">
    <property type="entry name" value="ABC transporter transmembrane region"/>
    <property type="match status" value="1"/>
</dbReference>
<evidence type="ECO:0000313" key="10">
    <source>
        <dbReference type="EMBL" id="MBM7035877.1"/>
    </source>
</evidence>
<dbReference type="SUPFAM" id="SSF52540">
    <property type="entry name" value="P-loop containing nucleoside triphosphate hydrolases"/>
    <property type="match status" value="1"/>
</dbReference>
<dbReference type="PROSITE" id="PS50893">
    <property type="entry name" value="ABC_TRANSPORTER_2"/>
    <property type="match status" value="1"/>
</dbReference>
<feature type="transmembrane region" description="Helical" evidence="7">
    <location>
        <begin position="138"/>
        <end position="159"/>
    </location>
</feature>
<dbReference type="Pfam" id="PF00005">
    <property type="entry name" value="ABC_tran"/>
    <property type="match status" value="1"/>
</dbReference>
<evidence type="ECO:0000256" key="2">
    <source>
        <dbReference type="ARBA" id="ARBA00022692"/>
    </source>
</evidence>
<feature type="transmembrane region" description="Helical" evidence="7">
    <location>
        <begin position="20"/>
        <end position="53"/>
    </location>
</feature>
<dbReference type="NCBIfam" id="NF008364">
    <property type="entry name" value="PRK11160.1"/>
    <property type="match status" value="1"/>
</dbReference>
<dbReference type="PROSITE" id="PS50929">
    <property type="entry name" value="ABC_TM1F"/>
    <property type="match status" value="1"/>
</dbReference>
<organism evidence="10 11">
    <name type="scientific">Vibrio ulleungensis</name>
    <dbReference type="NCBI Taxonomy" id="2807619"/>
    <lineage>
        <taxon>Bacteria</taxon>
        <taxon>Pseudomonadati</taxon>
        <taxon>Pseudomonadota</taxon>
        <taxon>Gammaproteobacteria</taxon>
        <taxon>Vibrionales</taxon>
        <taxon>Vibrionaceae</taxon>
        <taxon>Vibrio</taxon>
    </lineage>
</organism>
<keyword evidence="5 7" id="KW-1133">Transmembrane helix</keyword>
<evidence type="ECO:0000256" key="6">
    <source>
        <dbReference type="ARBA" id="ARBA00023136"/>
    </source>
</evidence>